<proteinExistence type="predicted"/>
<dbReference type="EMBL" id="JAEPRB010000694">
    <property type="protein sequence ID" value="KAG2213291.1"/>
    <property type="molecule type" value="Genomic_DNA"/>
</dbReference>
<accession>A0A8H7V7R8</accession>
<dbReference type="AlphaFoldDB" id="A0A8H7V7R8"/>
<dbReference type="PANTHER" id="PTHR46579">
    <property type="entry name" value="F5/8 TYPE C DOMAIN-CONTAINING PROTEIN-RELATED"/>
    <property type="match status" value="1"/>
</dbReference>
<name>A0A8H7V7R8_9FUNG</name>
<keyword evidence="3" id="KW-1185">Reference proteome</keyword>
<dbReference type="Proteomes" id="UP000646827">
    <property type="component" value="Unassembled WGS sequence"/>
</dbReference>
<sequence length="944" mass="106882">MYKCNNCGKVCLSSEARTHEKQCFLNRLRNIHRHLNYEQQQPRSILDHRHDQNSNTQIRQEQQQPSEELFDEHYDDSHYDVGDLMSDIQENSDLKTSLSPPPSSSSPTTSSSSPTTSSSSSAASFSSSSATSSSSSTASSSSSTTSSSSTSPSPALQKEIHVHIPAHKPMDFTTQKSVNFFVLTRELNIGKSKTDAIIDWINTFIADPEFGKDFLRYFLCGAHIPQRSLCICGGIINKYVDDHVGDQIVLERKPLLSQHVSKTLSQEISVVKPVQYDVCPGCSMYTDDSLDKCPNCNKPRFKVSANGKITSLETTYQLPLSQHLASYLQSPALRYLMGYRWRRSVETTMKDIFDGSTYLSIREQLFQQPEDIAIALFTDGFNVFKKRSYTVTLVMATILNLLPEERFLQPLLSELMILQDSGMVVHTPDGEFKSKVHLLVTGGDIPAIGELIGNSHTGAYGCRICLVKGQRIGKGGMFFPPTKKAPHTRQVSSFITGDAEHHLKKETPFAMLKTFKGPMFFVIDEMHMLGHNIGMQVWDAIRGKKFGRNNPLMLIKLFIENTVDMQQQPGYARAVDWITFMVYIVPTYVIEQLDKQQQECKKKKKKNKRVLEQAKLALLALSKAYKLILEFEITTQDIQLIESCIQTWHTFLNNHMPKNIFTINEHYLGHVPDCIKQYGPPRMYSSRPTERMIGILKPKINSRSKPVANASNVIKDMTATAQFFRHCASNDLLVNQQPLVQDQLSESGNIMLSGMITVAIEDEVNATATLKRLQQKTTHDFNNEYDLKSLLTEYYSRHGIDYSNLDATIYTGKQTIVCGHDFSGLNVFAKLTLPVDARARRGLTSENALRWGHLFGTILLTFCHVHREKRRIFCVLSLRMDTTGAPIINIPVGFHERSCLYVTDVSHLDCVAMELPSLHVDNKSYYIYPEMRKHVYFDTSRIWC</sequence>
<dbReference type="PANTHER" id="PTHR46579:SF1">
    <property type="entry name" value="F5_8 TYPE C DOMAIN-CONTAINING PROTEIN"/>
    <property type="match status" value="1"/>
</dbReference>
<evidence type="ECO:0000313" key="3">
    <source>
        <dbReference type="Proteomes" id="UP000646827"/>
    </source>
</evidence>
<feature type="compositionally biased region" description="Low complexity" evidence="1">
    <location>
        <begin position="105"/>
        <end position="155"/>
    </location>
</feature>
<evidence type="ECO:0000256" key="1">
    <source>
        <dbReference type="SAM" id="MobiDB-lite"/>
    </source>
</evidence>
<organism evidence="2 3">
    <name type="scientific">Circinella minor</name>
    <dbReference type="NCBI Taxonomy" id="1195481"/>
    <lineage>
        <taxon>Eukaryota</taxon>
        <taxon>Fungi</taxon>
        <taxon>Fungi incertae sedis</taxon>
        <taxon>Mucoromycota</taxon>
        <taxon>Mucoromycotina</taxon>
        <taxon>Mucoromycetes</taxon>
        <taxon>Mucorales</taxon>
        <taxon>Lichtheimiaceae</taxon>
        <taxon>Circinella</taxon>
    </lineage>
</organism>
<reference evidence="2 3" key="1">
    <citation type="submission" date="2020-12" db="EMBL/GenBank/DDBJ databases">
        <title>Metabolic potential, ecology and presence of endohyphal bacteria is reflected in genomic diversity of Mucoromycotina.</title>
        <authorList>
            <person name="Muszewska A."/>
            <person name="Okrasinska A."/>
            <person name="Steczkiewicz K."/>
            <person name="Drgas O."/>
            <person name="Orlowska M."/>
            <person name="Perlinska-Lenart U."/>
            <person name="Aleksandrzak-Piekarczyk T."/>
            <person name="Szatraj K."/>
            <person name="Zielenkiewicz U."/>
            <person name="Pilsyk S."/>
            <person name="Malc E."/>
            <person name="Mieczkowski P."/>
            <person name="Kruszewska J.S."/>
            <person name="Biernat P."/>
            <person name="Pawlowska J."/>
        </authorList>
    </citation>
    <scope>NUCLEOTIDE SEQUENCE [LARGE SCALE GENOMIC DNA]</scope>
    <source>
        <strain evidence="2 3">CBS 142.35</strain>
    </source>
</reference>
<feature type="region of interest" description="Disordered" evidence="1">
    <location>
        <begin position="91"/>
        <end position="156"/>
    </location>
</feature>
<evidence type="ECO:0000313" key="2">
    <source>
        <dbReference type="EMBL" id="KAG2213291.1"/>
    </source>
</evidence>
<dbReference type="OrthoDB" id="2263388at2759"/>
<comment type="caution">
    <text evidence="2">The sequence shown here is derived from an EMBL/GenBank/DDBJ whole genome shotgun (WGS) entry which is preliminary data.</text>
</comment>
<gene>
    <name evidence="2" type="ORF">INT45_014317</name>
</gene>
<protein>
    <submittedName>
        <fullName evidence="2">Uncharacterized protein</fullName>
    </submittedName>
</protein>